<gene>
    <name evidence="1" type="ORF">KP509_10G027400</name>
</gene>
<comment type="caution">
    <text evidence="1">The sequence shown here is derived from an EMBL/GenBank/DDBJ whole genome shotgun (WGS) entry which is preliminary data.</text>
</comment>
<name>A0A8T2TUE2_CERRI</name>
<evidence type="ECO:0000313" key="2">
    <source>
        <dbReference type="Proteomes" id="UP000825935"/>
    </source>
</evidence>
<dbReference type="PANTHER" id="PTHR11439:SF463">
    <property type="entry name" value="REVERSE TRANSCRIPTASE TY1_COPIA-TYPE DOMAIN-CONTAINING PROTEIN"/>
    <property type="match status" value="1"/>
</dbReference>
<dbReference type="PANTHER" id="PTHR11439">
    <property type="entry name" value="GAG-POL-RELATED RETROTRANSPOSON"/>
    <property type="match status" value="1"/>
</dbReference>
<dbReference type="OrthoDB" id="414945at2759"/>
<keyword evidence="2" id="KW-1185">Reference proteome</keyword>
<evidence type="ECO:0000313" key="1">
    <source>
        <dbReference type="EMBL" id="KAH7427037.1"/>
    </source>
</evidence>
<dbReference type="Proteomes" id="UP000825935">
    <property type="component" value="Chromosome 10"/>
</dbReference>
<dbReference type="AlphaFoldDB" id="A0A8T2TUE2"/>
<proteinExistence type="predicted"/>
<dbReference type="EMBL" id="CM035415">
    <property type="protein sequence ID" value="KAH7427037.1"/>
    <property type="molecule type" value="Genomic_DNA"/>
</dbReference>
<organism evidence="1 2">
    <name type="scientific">Ceratopteris richardii</name>
    <name type="common">Triangle waterfern</name>
    <dbReference type="NCBI Taxonomy" id="49495"/>
    <lineage>
        <taxon>Eukaryota</taxon>
        <taxon>Viridiplantae</taxon>
        <taxon>Streptophyta</taxon>
        <taxon>Embryophyta</taxon>
        <taxon>Tracheophyta</taxon>
        <taxon>Polypodiopsida</taxon>
        <taxon>Polypodiidae</taxon>
        <taxon>Polypodiales</taxon>
        <taxon>Pteridineae</taxon>
        <taxon>Pteridaceae</taxon>
        <taxon>Parkerioideae</taxon>
        <taxon>Ceratopteris</taxon>
    </lineage>
</organism>
<protein>
    <submittedName>
        <fullName evidence="1">Uncharacterized protein</fullName>
    </submittedName>
</protein>
<accession>A0A8T2TUE2</accession>
<sequence length="151" mass="16871">MLQSTCFATVKPMLTPLSVTSRITFSDHAPSSSTSHSLLSQFRPLIGEFRYIVSCTHFDLCFAINFLYRFMHAPTTSHWKSLKRCIRYLQHNKHHGILYKCTPHRLISIDILGWSDSDGGGGLDCGRSTAAFVFTLAGGAVSWQSKKQSTV</sequence>
<reference evidence="1" key="1">
    <citation type="submission" date="2021-08" db="EMBL/GenBank/DDBJ databases">
        <title>WGS assembly of Ceratopteris richardii.</title>
        <authorList>
            <person name="Marchant D.B."/>
            <person name="Chen G."/>
            <person name="Jenkins J."/>
            <person name="Shu S."/>
            <person name="Leebens-Mack J."/>
            <person name="Grimwood J."/>
            <person name="Schmutz J."/>
            <person name="Soltis P."/>
            <person name="Soltis D."/>
            <person name="Chen Z.-H."/>
        </authorList>
    </citation>
    <scope>NUCLEOTIDE SEQUENCE</scope>
    <source>
        <strain evidence="1">Whitten #5841</strain>
        <tissue evidence="1">Leaf</tissue>
    </source>
</reference>